<evidence type="ECO:0000256" key="3">
    <source>
        <dbReference type="ARBA" id="ARBA00023002"/>
    </source>
</evidence>
<comment type="caution">
    <text evidence="5">The sequence shown here is derived from an EMBL/GenBank/DDBJ whole genome shotgun (WGS) entry which is preliminary data.</text>
</comment>
<dbReference type="SUPFAM" id="SSF51735">
    <property type="entry name" value="NAD(P)-binding Rossmann-fold domains"/>
    <property type="match status" value="1"/>
</dbReference>
<comment type="function">
    <text evidence="4">Putative oxidoreductase.</text>
</comment>
<dbReference type="PANTHER" id="PTHR44196:SF1">
    <property type="entry name" value="DEHYDROGENASE_REDUCTASE SDR FAMILY MEMBER 7B"/>
    <property type="match status" value="1"/>
</dbReference>
<sequence length="340" mass="36808">MFSKTLHEALQIAQNSPLSTAAGVLAVSLSTLYLFQSHRSRRTSKILPARERVLILGATSGVGQAMAHKYAARGAFVCIVGRRQSKLDEVVQECEELCERGGFKDSVLGVRADCGDVQDMVQLRETLQKAWHGLDTLILTAGVSALQPLMSVAGVDMSSLDIIGSQASPEGIQHAVNAATAAVNGNFIGPYIAAITFIPLLSYTSTSPSVLLLSSVAAIIPPPTRSLYSATKSASLLLYQALSIEHPSINFTFFLPGTIQGSFRASAVDNPPGVSIPKIHESDPIKNGLTCEFVADRCIRAIDTGERTVFTPLYLRAGHILYWMWPAFVEWRARVKYNFK</sequence>
<evidence type="ECO:0000313" key="5">
    <source>
        <dbReference type="EMBL" id="KAF8439355.1"/>
    </source>
</evidence>
<dbReference type="Proteomes" id="UP001194468">
    <property type="component" value="Unassembled WGS sequence"/>
</dbReference>
<dbReference type="PANTHER" id="PTHR44196">
    <property type="entry name" value="DEHYDROGENASE/REDUCTASE SDR FAMILY MEMBER 7B"/>
    <property type="match status" value="1"/>
</dbReference>
<gene>
    <name evidence="5" type="ORF">L210DRAFT_3541979</name>
</gene>
<keyword evidence="2" id="KW-0521">NADP</keyword>
<proteinExistence type="inferred from homology"/>
<dbReference type="Gene3D" id="3.40.50.720">
    <property type="entry name" value="NAD(P)-binding Rossmann-like Domain"/>
    <property type="match status" value="1"/>
</dbReference>
<name>A0AAD4BU67_BOLED</name>
<dbReference type="InterPro" id="IPR002347">
    <property type="entry name" value="SDR_fam"/>
</dbReference>
<dbReference type="InterPro" id="IPR036291">
    <property type="entry name" value="NAD(P)-bd_dom_sf"/>
</dbReference>
<evidence type="ECO:0000256" key="2">
    <source>
        <dbReference type="ARBA" id="ARBA00022857"/>
    </source>
</evidence>
<dbReference type="AlphaFoldDB" id="A0AAD4BU67"/>
<accession>A0AAD4BU67</accession>
<protein>
    <submittedName>
        <fullName evidence="5">NAD(P)-binding protein</fullName>
    </submittedName>
</protein>
<keyword evidence="3" id="KW-0560">Oxidoreductase</keyword>
<evidence type="ECO:0000313" key="6">
    <source>
        <dbReference type="Proteomes" id="UP001194468"/>
    </source>
</evidence>
<dbReference type="PRINTS" id="PR00081">
    <property type="entry name" value="GDHRDH"/>
</dbReference>
<dbReference type="PROSITE" id="PS00061">
    <property type="entry name" value="ADH_SHORT"/>
    <property type="match status" value="1"/>
</dbReference>
<dbReference type="InterPro" id="IPR020904">
    <property type="entry name" value="Sc_DH/Rdtase_CS"/>
</dbReference>
<evidence type="ECO:0000256" key="4">
    <source>
        <dbReference type="ARBA" id="ARBA00037096"/>
    </source>
</evidence>
<organism evidence="5 6">
    <name type="scientific">Boletus edulis BED1</name>
    <dbReference type="NCBI Taxonomy" id="1328754"/>
    <lineage>
        <taxon>Eukaryota</taxon>
        <taxon>Fungi</taxon>
        <taxon>Dikarya</taxon>
        <taxon>Basidiomycota</taxon>
        <taxon>Agaricomycotina</taxon>
        <taxon>Agaricomycetes</taxon>
        <taxon>Agaricomycetidae</taxon>
        <taxon>Boletales</taxon>
        <taxon>Boletineae</taxon>
        <taxon>Boletaceae</taxon>
        <taxon>Boletoideae</taxon>
        <taxon>Boletus</taxon>
    </lineage>
</organism>
<dbReference type="EMBL" id="WHUW01000014">
    <property type="protein sequence ID" value="KAF8439355.1"/>
    <property type="molecule type" value="Genomic_DNA"/>
</dbReference>
<comment type="similarity">
    <text evidence="1">Belongs to the short-chain dehydrogenases/reductases (SDR) family.</text>
</comment>
<keyword evidence="6" id="KW-1185">Reference proteome</keyword>
<reference evidence="5" key="2">
    <citation type="journal article" date="2020" name="Nat. Commun.">
        <title>Large-scale genome sequencing of mycorrhizal fungi provides insights into the early evolution of symbiotic traits.</title>
        <authorList>
            <person name="Miyauchi S."/>
            <person name="Kiss E."/>
            <person name="Kuo A."/>
            <person name="Drula E."/>
            <person name="Kohler A."/>
            <person name="Sanchez-Garcia M."/>
            <person name="Morin E."/>
            <person name="Andreopoulos B."/>
            <person name="Barry K.W."/>
            <person name="Bonito G."/>
            <person name="Buee M."/>
            <person name="Carver A."/>
            <person name="Chen C."/>
            <person name="Cichocki N."/>
            <person name="Clum A."/>
            <person name="Culley D."/>
            <person name="Crous P.W."/>
            <person name="Fauchery L."/>
            <person name="Girlanda M."/>
            <person name="Hayes R.D."/>
            <person name="Keri Z."/>
            <person name="LaButti K."/>
            <person name="Lipzen A."/>
            <person name="Lombard V."/>
            <person name="Magnuson J."/>
            <person name="Maillard F."/>
            <person name="Murat C."/>
            <person name="Nolan M."/>
            <person name="Ohm R.A."/>
            <person name="Pangilinan J."/>
            <person name="Pereira M.F."/>
            <person name="Perotto S."/>
            <person name="Peter M."/>
            <person name="Pfister S."/>
            <person name="Riley R."/>
            <person name="Sitrit Y."/>
            <person name="Stielow J.B."/>
            <person name="Szollosi G."/>
            <person name="Zifcakova L."/>
            <person name="Stursova M."/>
            <person name="Spatafora J.W."/>
            <person name="Tedersoo L."/>
            <person name="Vaario L.M."/>
            <person name="Yamada A."/>
            <person name="Yan M."/>
            <person name="Wang P."/>
            <person name="Xu J."/>
            <person name="Bruns T."/>
            <person name="Baldrian P."/>
            <person name="Vilgalys R."/>
            <person name="Dunand C."/>
            <person name="Henrissat B."/>
            <person name="Grigoriev I.V."/>
            <person name="Hibbett D."/>
            <person name="Nagy L.G."/>
            <person name="Martin F.M."/>
        </authorList>
    </citation>
    <scope>NUCLEOTIDE SEQUENCE</scope>
    <source>
        <strain evidence="5">BED1</strain>
    </source>
</reference>
<dbReference type="Pfam" id="PF00106">
    <property type="entry name" value="adh_short"/>
    <property type="match status" value="1"/>
</dbReference>
<dbReference type="GO" id="GO:0016491">
    <property type="term" value="F:oxidoreductase activity"/>
    <property type="evidence" value="ECO:0007669"/>
    <property type="project" value="UniProtKB-KW"/>
</dbReference>
<evidence type="ECO:0000256" key="1">
    <source>
        <dbReference type="ARBA" id="ARBA00006484"/>
    </source>
</evidence>
<dbReference type="GO" id="GO:0016020">
    <property type="term" value="C:membrane"/>
    <property type="evidence" value="ECO:0007669"/>
    <property type="project" value="TreeGrafter"/>
</dbReference>
<reference evidence="5" key="1">
    <citation type="submission" date="2019-10" db="EMBL/GenBank/DDBJ databases">
        <authorList>
            <consortium name="DOE Joint Genome Institute"/>
            <person name="Kuo A."/>
            <person name="Miyauchi S."/>
            <person name="Kiss E."/>
            <person name="Drula E."/>
            <person name="Kohler A."/>
            <person name="Sanchez-Garcia M."/>
            <person name="Andreopoulos B."/>
            <person name="Barry K.W."/>
            <person name="Bonito G."/>
            <person name="Buee M."/>
            <person name="Carver A."/>
            <person name="Chen C."/>
            <person name="Cichocki N."/>
            <person name="Clum A."/>
            <person name="Culley D."/>
            <person name="Crous P.W."/>
            <person name="Fauchery L."/>
            <person name="Girlanda M."/>
            <person name="Hayes R."/>
            <person name="Keri Z."/>
            <person name="LaButti K."/>
            <person name="Lipzen A."/>
            <person name="Lombard V."/>
            <person name="Magnuson J."/>
            <person name="Maillard F."/>
            <person name="Morin E."/>
            <person name="Murat C."/>
            <person name="Nolan M."/>
            <person name="Ohm R."/>
            <person name="Pangilinan J."/>
            <person name="Pereira M."/>
            <person name="Perotto S."/>
            <person name="Peter M."/>
            <person name="Riley R."/>
            <person name="Sitrit Y."/>
            <person name="Stielow B."/>
            <person name="Szollosi G."/>
            <person name="Zifcakova L."/>
            <person name="Stursova M."/>
            <person name="Spatafora J.W."/>
            <person name="Tedersoo L."/>
            <person name="Vaario L.-M."/>
            <person name="Yamada A."/>
            <person name="Yan M."/>
            <person name="Wang P."/>
            <person name="Xu J."/>
            <person name="Bruns T."/>
            <person name="Baldrian P."/>
            <person name="Vilgalys R."/>
            <person name="Henrissat B."/>
            <person name="Grigoriev I.V."/>
            <person name="Hibbett D."/>
            <person name="Nagy L.G."/>
            <person name="Martin F.M."/>
        </authorList>
    </citation>
    <scope>NUCLEOTIDE SEQUENCE</scope>
    <source>
        <strain evidence="5">BED1</strain>
    </source>
</reference>